<evidence type="ECO:0000313" key="3">
    <source>
        <dbReference type="Proteomes" id="UP000709437"/>
    </source>
</evidence>
<dbReference type="Gene3D" id="1.25.40.10">
    <property type="entry name" value="Tetratricopeptide repeat domain"/>
    <property type="match status" value="1"/>
</dbReference>
<evidence type="ECO:0000256" key="1">
    <source>
        <dbReference type="SAM" id="Phobius"/>
    </source>
</evidence>
<evidence type="ECO:0008006" key="4">
    <source>
        <dbReference type="Google" id="ProtNLM"/>
    </source>
</evidence>
<dbReference type="Proteomes" id="UP000709437">
    <property type="component" value="Unassembled WGS sequence"/>
</dbReference>
<keyword evidence="1" id="KW-1133">Transmembrane helix</keyword>
<reference evidence="2" key="1">
    <citation type="submission" date="2021-05" db="EMBL/GenBank/DDBJ databases">
        <title>Whole genome sequence of Curtobacterium flaccumfaciens pv. flaccumfaciens strain CFBP 3417.</title>
        <authorList>
            <person name="Osdaghi E."/>
            <person name="Taghouti G."/>
            <person name="Portier P."/>
            <person name="Fazliarab A."/>
            <person name="Taghavi S.M."/>
            <person name="Briand M."/>
            <person name="Le-Saux M."/>
            <person name="Jacques M.-A."/>
        </authorList>
    </citation>
    <scope>NUCLEOTIDE SEQUENCE</scope>
    <source>
        <strain evidence="2">CFBP 3417</strain>
    </source>
</reference>
<dbReference type="InterPro" id="IPR011990">
    <property type="entry name" value="TPR-like_helical_dom_sf"/>
</dbReference>
<organism evidence="2 3">
    <name type="scientific">Curtobacterium flaccumfaciens pv. flaccumfaciens</name>
    <dbReference type="NCBI Taxonomy" id="138532"/>
    <lineage>
        <taxon>Bacteria</taxon>
        <taxon>Bacillati</taxon>
        <taxon>Actinomycetota</taxon>
        <taxon>Actinomycetes</taxon>
        <taxon>Micrococcales</taxon>
        <taxon>Microbacteriaceae</taxon>
        <taxon>Curtobacterium</taxon>
    </lineage>
</organism>
<evidence type="ECO:0000313" key="2">
    <source>
        <dbReference type="EMBL" id="MBT1543278.1"/>
    </source>
</evidence>
<name>A0A9Q2ZQJ6_9MICO</name>
<comment type="caution">
    <text evidence="2">The sequence shown here is derived from an EMBL/GenBank/DDBJ whole genome shotgun (WGS) entry which is preliminary data.</text>
</comment>
<dbReference type="RefSeq" id="WP_214563579.1">
    <property type="nucleotide sequence ID" value="NZ_JAHEWX010000027.1"/>
</dbReference>
<sequence length="154" mass="16759">MERAGRTIRSPFWGAALMAVLLALYIVLVGQRAVAFIATGIPIGIGIGVALFVVAAIGALLLVLEFRFGIRITRLGARLEAEGGTPDEVVPVRPSGRPIRDAADELFPRYRDAVEQDPADWRAWYRLGVVYDAAGDRKRARSAMRTALARAADR</sequence>
<dbReference type="AlphaFoldDB" id="A0A9Q2ZQJ6"/>
<dbReference type="SUPFAM" id="SSF48452">
    <property type="entry name" value="TPR-like"/>
    <property type="match status" value="1"/>
</dbReference>
<proteinExistence type="predicted"/>
<feature type="transmembrane region" description="Helical" evidence="1">
    <location>
        <begin position="36"/>
        <end position="64"/>
    </location>
</feature>
<gene>
    <name evidence="2" type="ORF">KK103_16060</name>
</gene>
<keyword evidence="1" id="KW-0812">Transmembrane</keyword>
<protein>
    <recommendedName>
        <fullName evidence="4">Tetratricopeptide repeat protein</fullName>
    </recommendedName>
</protein>
<feature type="transmembrane region" description="Helical" evidence="1">
    <location>
        <begin position="12"/>
        <end position="30"/>
    </location>
</feature>
<dbReference type="EMBL" id="JAHEWX010000027">
    <property type="protein sequence ID" value="MBT1543278.1"/>
    <property type="molecule type" value="Genomic_DNA"/>
</dbReference>
<accession>A0A9Q2ZQJ6</accession>
<keyword evidence="1" id="KW-0472">Membrane</keyword>